<dbReference type="PANTHER" id="PTHR46513">
    <property type="entry name" value="VITELLOGENIN RECEPTOR-LIKE PROTEIN-RELATED-RELATED"/>
    <property type="match status" value="1"/>
</dbReference>
<evidence type="ECO:0000313" key="8">
    <source>
        <dbReference type="EMBL" id="KAK7482465.1"/>
    </source>
</evidence>
<evidence type="ECO:0000259" key="7">
    <source>
        <dbReference type="Pfam" id="PF00431"/>
    </source>
</evidence>
<keyword evidence="9" id="KW-1185">Reference proteome</keyword>
<dbReference type="CDD" id="cd00041">
    <property type="entry name" value="CUB"/>
    <property type="match status" value="1"/>
</dbReference>
<dbReference type="EMBL" id="JACVVK020000244">
    <property type="protein sequence ID" value="KAK7482465.1"/>
    <property type="molecule type" value="Genomic_DNA"/>
</dbReference>
<dbReference type="InterPro" id="IPR035914">
    <property type="entry name" value="Sperma_CUB_dom_sf"/>
</dbReference>
<keyword evidence="1" id="KW-0245">EGF-like domain</keyword>
<evidence type="ECO:0000256" key="5">
    <source>
        <dbReference type="ARBA" id="ARBA00023180"/>
    </source>
</evidence>
<dbReference type="InterPro" id="IPR011042">
    <property type="entry name" value="6-blade_b-propeller_TolB-like"/>
</dbReference>
<feature type="repeat" description="LDL-receptor class B" evidence="6">
    <location>
        <begin position="116"/>
        <end position="159"/>
    </location>
</feature>
<keyword evidence="5" id="KW-0325">Glycoprotein</keyword>
<feature type="repeat" description="LDL-receptor class B" evidence="6">
    <location>
        <begin position="203"/>
        <end position="246"/>
    </location>
</feature>
<organism evidence="8 9">
    <name type="scientific">Batillaria attramentaria</name>
    <dbReference type="NCBI Taxonomy" id="370345"/>
    <lineage>
        <taxon>Eukaryota</taxon>
        <taxon>Metazoa</taxon>
        <taxon>Spiralia</taxon>
        <taxon>Lophotrochozoa</taxon>
        <taxon>Mollusca</taxon>
        <taxon>Gastropoda</taxon>
        <taxon>Caenogastropoda</taxon>
        <taxon>Sorbeoconcha</taxon>
        <taxon>Cerithioidea</taxon>
        <taxon>Batillariidae</taxon>
        <taxon>Batillaria</taxon>
    </lineage>
</organism>
<dbReference type="PROSITE" id="PS51120">
    <property type="entry name" value="LDLRB"/>
    <property type="match status" value="2"/>
</dbReference>
<sequence length="300" mass="33572">MHAEYQRGNYRVLAQIRDGDSGSSPAIISLCEGKLPIRVRSFYNALWIQFNTDWSDTSTGFNVSYTAEKLRDKFLLLTASRVKRIIRMGLDVPSNIVVPLDGVDNPVAVDFDPVQDRIYWADTGLKEIRSAFLNGSDSKVVVTLSAKSVAEWVAVDPVSRLVFYSDAGNDVIVMLRMSSWEQKTVVSSGLSKPRSIVLDTADGLLFWTDLDQEAKIERANYDGSERQTLVTEDLLYPNSLALDKANDRLYYVDAGTNLIAWTNLAGTQRKTISVSFIAHFFGVTLYKDYLYVTDWGFAGC</sequence>
<keyword evidence="2" id="KW-0732">Signal</keyword>
<proteinExistence type="predicted"/>
<dbReference type="InterPro" id="IPR000859">
    <property type="entry name" value="CUB_dom"/>
</dbReference>
<dbReference type="SUPFAM" id="SSF63825">
    <property type="entry name" value="YWTD domain"/>
    <property type="match status" value="1"/>
</dbReference>
<reference evidence="8 9" key="1">
    <citation type="journal article" date="2023" name="Sci. Data">
        <title>Genome assembly of the Korean intertidal mud-creeper Batillaria attramentaria.</title>
        <authorList>
            <person name="Patra A.K."/>
            <person name="Ho P.T."/>
            <person name="Jun S."/>
            <person name="Lee S.J."/>
            <person name="Kim Y."/>
            <person name="Won Y.J."/>
        </authorList>
    </citation>
    <scope>NUCLEOTIDE SEQUENCE [LARGE SCALE GENOMIC DNA]</scope>
    <source>
        <strain evidence="8">Wonlab-2016</strain>
    </source>
</reference>
<evidence type="ECO:0000256" key="3">
    <source>
        <dbReference type="ARBA" id="ARBA00022737"/>
    </source>
</evidence>
<dbReference type="AlphaFoldDB" id="A0ABD0K4Y0"/>
<evidence type="ECO:0000313" key="9">
    <source>
        <dbReference type="Proteomes" id="UP001519460"/>
    </source>
</evidence>
<dbReference type="Gene3D" id="2.60.120.290">
    <property type="entry name" value="Spermadhesin, CUB domain"/>
    <property type="match status" value="1"/>
</dbReference>
<dbReference type="InterPro" id="IPR050778">
    <property type="entry name" value="Cueball_EGF_LRP_Nidogen"/>
</dbReference>
<dbReference type="Pfam" id="PF00431">
    <property type="entry name" value="CUB"/>
    <property type="match status" value="1"/>
</dbReference>
<dbReference type="SMART" id="SM00135">
    <property type="entry name" value="LY"/>
    <property type="match status" value="4"/>
</dbReference>
<comment type="caution">
    <text evidence="8">The sequence shown here is derived from an EMBL/GenBank/DDBJ whole genome shotgun (WGS) entry which is preliminary data.</text>
</comment>
<evidence type="ECO:0000256" key="6">
    <source>
        <dbReference type="PROSITE-ProRule" id="PRU00461"/>
    </source>
</evidence>
<gene>
    <name evidence="8" type="ORF">BaRGS_00026282</name>
</gene>
<dbReference type="InterPro" id="IPR000033">
    <property type="entry name" value="LDLR_classB_rpt"/>
</dbReference>
<dbReference type="SUPFAM" id="SSF49854">
    <property type="entry name" value="Spermadhesin, CUB domain"/>
    <property type="match status" value="1"/>
</dbReference>
<dbReference type="Proteomes" id="UP001519460">
    <property type="component" value="Unassembled WGS sequence"/>
</dbReference>
<dbReference type="FunFam" id="2.120.10.30:FF:000241">
    <property type="entry name" value="Low-density lipoprotein receptor-related protein 6"/>
    <property type="match status" value="1"/>
</dbReference>
<feature type="domain" description="CUB" evidence="7">
    <location>
        <begin position="14"/>
        <end position="65"/>
    </location>
</feature>
<evidence type="ECO:0000256" key="2">
    <source>
        <dbReference type="ARBA" id="ARBA00022729"/>
    </source>
</evidence>
<name>A0ABD0K4Y0_9CAEN</name>
<accession>A0ABD0K4Y0</accession>
<keyword evidence="4" id="KW-1015">Disulfide bond</keyword>
<keyword evidence="3" id="KW-0677">Repeat</keyword>
<evidence type="ECO:0000256" key="4">
    <source>
        <dbReference type="ARBA" id="ARBA00023157"/>
    </source>
</evidence>
<dbReference type="Gene3D" id="2.120.10.30">
    <property type="entry name" value="TolB, C-terminal domain"/>
    <property type="match status" value="1"/>
</dbReference>
<protein>
    <recommendedName>
        <fullName evidence="7">CUB domain-containing protein</fullName>
    </recommendedName>
</protein>
<dbReference type="Pfam" id="PF00058">
    <property type="entry name" value="Ldl_recept_b"/>
    <property type="match status" value="1"/>
</dbReference>
<evidence type="ECO:0000256" key="1">
    <source>
        <dbReference type="ARBA" id="ARBA00022536"/>
    </source>
</evidence>